<dbReference type="RefSeq" id="WP_338731786.1">
    <property type="nucleotide sequence ID" value="NZ_CP136924.1"/>
</dbReference>
<dbReference type="Pfam" id="PF18962">
    <property type="entry name" value="Por_Secre_tail"/>
    <property type="match status" value="1"/>
</dbReference>
<dbReference type="PROSITE" id="PS51257">
    <property type="entry name" value="PROKAR_LIPOPROTEIN"/>
    <property type="match status" value="1"/>
</dbReference>
<dbReference type="NCBIfam" id="TIGR04183">
    <property type="entry name" value="Por_Secre_tail"/>
    <property type="match status" value="1"/>
</dbReference>
<keyword evidence="7" id="KW-1185">Reference proteome</keyword>
<accession>A0AAU6NX29</accession>
<evidence type="ECO:0000259" key="4">
    <source>
        <dbReference type="Pfam" id="PF18962"/>
    </source>
</evidence>
<organism evidence="5 7">
    <name type="scientific">Mangrovimonas cancribranchiae</name>
    <dbReference type="NCBI Taxonomy" id="3080055"/>
    <lineage>
        <taxon>Bacteria</taxon>
        <taxon>Pseudomonadati</taxon>
        <taxon>Bacteroidota</taxon>
        <taxon>Flavobacteriia</taxon>
        <taxon>Flavobacteriales</taxon>
        <taxon>Flavobacteriaceae</taxon>
        <taxon>Mangrovimonas</taxon>
    </lineage>
</organism>
<evidence type="ECO:0000313" key="7">
    <source>
        <dbReference type="Proteomes" id="UP001368318"/>
    </source>
</evidence>
<feature type="signal peptide" evidence="3">
    <location>
        <begin position="1"/>
        <end position="19"/>
    </location>
</feature>
<dbReference type="AlphaFoldDB" id="A0AAU6NX29"/>
<evidence type="ECO:0000256" key="3">
    <source>
        <dbReference type="SAM" id="SignalP"/>
    </source>
</evidence>
<dbReference type="InterPro" id="IPR026444">
    <property type="entry name" value="Secre_tail"/>
</dbReference>
<evidence type="ECO:0000313" key="6">
    <source>
        <dbReference type="EMBL" id="WXA12701.1"/>
    </source>
</evidence>
<evidence type="ECO:0000313" key="5">
    <source>
        <dbReference type="EMBL" id="WXA02138.1"/>
    </source>
</evidence>
<feature type="chain" id="PRO_5044712768" evidence="3">
    <location>
        <begin position="20"/>
        <end position="242"/>
    </location>
</feature>
<reference evidence="5 7" key="1">
    <citation type="submission" date="2023-10" db="EMBL/GenBank/DDBJ databases">
        <title>Culture-based analysis of two novel bacteria associated with mangrove crab gills.</title>
        <authorList>
            <person name="Yang X."/>
            <person name="Garuglieri E."/>
            <person name="Van Goethem M.W."/>
            <person name="Fusi M."/>
            <person name="Marasco R."/>
            <person name="Daffonchio D.G."/>
        </authorList>
    </citation>
    <scope>NUCLEOTIDE SEQUENCE [LARGE SCALE GENOMIC DNA]</scope>
    <source>
        <strain evidence="6">UG2-1</strain>
        <strain evidence="5">UG2-2</strain>
        <strain evidence="7">UG2_2</strain>
    </source>
</reference>
<gene>
    <name evidence="6" type="ORF">R3L15_11295</name>
    <name evidence="5" type="ORF">R3L16_10295</name>
</gene>
<feature type="compositionally biased region" description="Polar residues" evidence="2">
    <location>
        <begin position="113"/>
        <end position="124"/>
    </location>
</feature>
<feature type="domain" description="Secretion system C-terminal sorting" evidence="4">
    <location>
        <begin position="170"/>
        <end position="234"/>
    </location>
</feature>
<proteinExistence type="predicted"/>
<name>A0AAU6NX29_9FLAO</name>
<sequence>MNKTLLSFCAFFIVQFTFSQTITVSGSCTEADALSDYIQINGIDTQNGKTKYTGVNSSSADCSQYVGESACDAANTKFTYTIEWSGTNWEWVKTTTTGSFCVWLIEECVPAAQTSETDPPQSSREVLASNPADTPTPPCTGWTGDCAPTLSECATLGLISNEFDNQFTYYPNPTDDKFNIKFETPIEELTLNLTNVLGQVIMNKTYKNTKHIALNINQPAGIYFVKLTSKNNKEAYIKVMKN</sequence>
<dbReference type="EMBL" id="CP136924">
    <property type="protein sequence ID" value="WXA02138.1"/>
    <property type="molecule type" value="Genomic_DNA"/>
</dbReference>
<dbReference type="KEGG" id="mcaa:R3L15_11295"/>
<keyword evidence="1 3" id="KW-0732">Signal</keyword>
<feature type="region of interest" description="Disordered" evidence="2">
    <location>
        <begin position="113"/>
        <end position="134"/>
    </location>
</feature>
<dbReference type="Proteomes" id="UP001368318">
    <property type="component" value="Chromosome"/>
</dbReference>
<dbReference type="EMBL" id="CP136925">
    <property type="protein sequence ID" value="WXA12701.1"/>
    <property type="molecule type" value="Genomic_DNA"/>
</dbReference>
<evidence type="ECO:0000256" key="1">
    <source>
        <dbReference type="ARBA" id="ARBA00022729"/>
    </source>
</evidence>
<evidence type="ECO:0000256" key="2">
    <source>
        <dbReference type="SAM" id="MobiDB-lite"/>
    </source>
</evidence>
<protein>
    <submittedName>
        <fullName evidence="5">T9SS type A sorting domain-containing protein</fullName>
    </submittedName>
</protein>